<evidence type="ECO:0000313" key="1">
    <source>
        <dbReference type="EMBL" id="PMB64335.1"/>
    </source>
</evidence>
<dbReference type="EMBL" id="MRVG01000013">
    <property type="protein sequence ID" value="PMB64335.1"/>
    <property type="molecule type" value="Genomic_DNA"/>
</dbReference>
<name>A0A2N6NAP3_BEABA</name>
<gene>
    <name evidence="1" type="ORF">BM221_009721</name>
</gene>
<comment type="caution">
    <text evidence="1">The sequence shown here is derived from an EMBL/GenBank/DDBJ whole genome shotgun (WGS) entry which is preliminary data.</text>
</comment>
<accession>A0A2N6NAP3</accession>
<proteinExistence type="predicted"/>
<dbReference type="Proteomes" id="UP000235728">
    <property type="component" value="Unassembled WGS sequence"/>
</dbReference>
<protein>
    <submittedName>
        <fullName evidence="1">Uncharacterized protein</fullName>
    </submittedName>
</protein>
<sequence length="60" mass="6924">MVISYLSQVAIRLPRLGRVFKDELVNFPAKSELAHDQRISRETQRHTVNDKQATKALYIA</sequence>
<reference evidence="1 2" key="1">
    <citation type="journal article" date="2016" name="Appl. Microbiol. Biotechnol.">
        <title>Characterization of T-DNA insertion mutants with decreased virulence in the entomopathogenic fungus Beauveria bassiana JEF-007.</title>
        <authorList>
            <person name="Kim S."/>
            <person name="Lee S.J."/>
            <person name="Nai Y.S."/>
            <person name="Yu J.S."/>
            <person name="Lee M.R."/>
            <person name="Yang Y.T."/>
            <person name="Kim J.S."/>
        </authorList>
    </citation>
    <scope>NUCLEOTIDE SEQUENCE [LARGE SCALE GENOMIC DNA]</scope>
    <source>
        <strain evidence="1 2">JEF-007</strain>
    </source>
</reference>
<organism evidence="1 2">
    <name type="scientific">Beauveria bassiana</name>
    <name type="common">White muscardine disease fungus</name>
    <name type="synonym">Tritirachium shiotae</name>
    <dbReference type="NCBI Taxonomy" id="176275"/>
    <lineage>
        <taxon>Eukaryota</taxon>
        <taxon>Fungi</taxon>
        <taxon>Dikarya</taxon>
        <taxon>Ascomycota</taxon>
        <taxon>Pezizomycotina</taxon>
        <taxon>Sordariomycetes</taxon>
        <taxon>Hypocreomycetidae</taxon>
        <taxon>Hypocreales</taxon>
        <taxon>Cordycipitaceae</taxon>
        <taxon>Beauveria</taxon>
    </lineage>
</organism>
<dbReference type="AlphaFoldDB" id="A0A2N6NAP3"/>
<evidence type="ECO:0000313" key="2">
    <source>
        <dbReference type="Proteomes" id="UP000235728"/>
    </source>
</evidence>